<evidence type="ECO:0000259" key="3">
    <source>
        <dbReference type="Pfam" id="PF02470"/>
    </source>
</evidence>
<proteinExistence type="predicted"/>
<reference evidence="4 5" key="1">
    <citation type="submission" date="2022-10" db="EMBL/GenBank/DDBJ databases">
        <title>Chitinophaga nivalis PC15 sp. nov., isolated from Pyeongchang county, South Korea.</title>
        <authorList>
            <person name="Trinh H.N."/>
        </authorList>
    </citation>
    <scope>NUCLEOTIDE SEQUENCE [LARGE SCALE GENOMIC DNA]</scope>
    <source>
        <strain evidence="4 5">PC14</strain>
    </source>
</reference>
<keyword evidence="2" id="KW-0812">Transmembrane</keyword>
<gene>
    <name evidence="4" type="ORF">OL497_04350</name>
</gene>
<keyword evidence="2" id="KW-0472">Membrane</keyword>
<keyword evidence="2" id="KW-1133">Transmembrane helix</keyword>
<dbReference type="InterPro" id="IPR003399">
    <property type="entry name" value="Mce/MlaD"/>
</dbReference>
<keyword evidence="5" id="KW-1185">Reference proteome</keyword>
<feature type="transmembrane region" description="Helical" evidence="2">
    <location>
        <begin position="12"/>
        <end position="32"/>
    </location>
</feature>
<accession>A0ABT3IGP3</accession>
<evidence type="ECO:0000256" key="1">
    <source>
        <dbReference type="SAM" id="MobiDB-lite"/>
    </source>
</evidence>
<dbReference type="PANTHER" id="PTHR33371">
    <property type="entry name" value="INTERMEMBRANE PHOSPHOLIPID TRANSPORT SYSTEM BINDING PROTEIN MLAD-RELATED"/>
    <property type="match status" value="1"/>
</dbReference>
<comment type="caution">
    <text evidence="4">The sequence shown here is derived from an EMBL/GenBank/DDBJ whole genome shotgun (WGS) entry which is preliminary data.</text>
</comment>
<dbReference type="Proteomes" id="UP001207742">
    <property type="component" value="Unassembled WGS sequence"/>
</dbReference>
<evidence type="ECO:0000313" key="5">
    <source>
        <dbReference type="Proteomes" id="UP001207742"/>
    </source>
</evidence>
<sequence length="345" mass="37475">MQTTNNRRSVIVGLFIFVGLAIFTVAILALGGQRKIFVRSIKVNAVFNDVNGLAAGNNVWYSGVKIGTVKKITFLQHNQIEVVMNIENSTRQFIHKDVQVKVSTDGFVGNKIVVLSGGTTATPAVEDGDFLKVENALSTDEIMRTLQVNNKSLEVITGNLKIITKNLVDGQGTLGKLLTNDSVYNNLEATMATLRKTASNTQRLTDGLADYASKLQTKGALANDLVTDTVVFSKLRATATSLNAVASQANGVVQDLKTTTSQLNTNLNSNTSPAGVLLHDAATAEGIKQTIRNLESSTAKLDRNMEALQHNFLLRGFFRKEAKREKKEQAAAEKALQDSLRQQRP</sequence>
<name>A0ABT3IGP3_9BACT</name>
<protein>
    <submittedName>
        <fullName evidence="4">MlaD family protein</fullName>
    </submittedName>
</protein>
<evidence type="ECO:0000313" key="4">
    <source>
        <dbReference type="EMBL" id="MCW3483108.1"/>
    </source>
</evidence>
<organism evidence="4 5">
    <name type="scientific">Chitinophaga nivalis</name>
    <dbReference type="NCBI Taxonomy" id="2991709"/>
    <lineage>
        <taxon>Bacteria</taxon>
        <taxon>Pseudomonadati</taxon>
        <taxon>Bacteroidota</taxon>
        <taxon>Chitinophagia</taxon>
        <taxon>Chitinophagales</taxon>
        <taxon>Chitinophagaceae</taxon>
        <taxon>Chitinophaga</taxon>
    </lineage>
</organism>
<dbReference type="PANTHER" id="PTHR33371:SF4">
    <property type="entry name" value="INTERMEMBRANE PHOSPHOLIPID TRANSPORT SYSTEM BINDING PROTEIN MLAD"/>
    <property type="match status" value="1"/>
</dbReference>
<feature type="region of interest" description="Disordered" evidence="1">
    <location>
        <begin position="324"/>
        <end position="345"/>
    </location>
</feature>
<dbReference type="RefSeq" id="WP_264728105.1">
    <property type="nucleotide sequence ID" value="NZ_JAPDNR010000001.1"/>
</dbReference>
<evidence type="ECO:0000256" key="2">
    <source>
        <dbReference type="SAM" id="Phobius"/>
    </source>
</evidence>
<dbReference type="Pfam" id="PF02470">
    <property type="entry name" value="MlaD"/>
    <property type="match status" value="1"/>
</dbReference>
<dbReference type="InterPro" id="IPR052336">
    <property type="entry name" value="MlaD_Phospholipid_Transporter"/>
</dbReference>
<feature type="domain" description="Mce/MlaD" evidence="3">
    <location>
        <begin position="41"/>
        <end position="117"/>
    </location>
</feature>
<dbReference type="EMBL" id="JAPDNS010000001">
    <property type="protein sequence ID" value="MCW3483108.1"/>
    <property type="molecule type" value="Genomic_DNA"/>
</dbReference>